<feature type="region of interest" description="Disordered" evidence="1">
    <location>
        <begin position="91"/>
        <end position="134"/>
    </location>
</feature>
<dbReference type="GO" id="GO:0046856">
    <property type="term" value="P:phosphatidylinositol dephosphorylation"/>
    <property type="evidence" value="ECO:0007669"/>
    <property type="project" value="InterPro"/>
</dbReference>
<dbReference type="InterPro" id="IPR047078">
    <property type="entry name" value="RhoGAP_OCRL1"/>
</dbReference>
<evidence type="ECO:0000313" key="4">
    <source>
        <dbReference type="Proteomes" id="UP001295740"/>
    </source>
</evidence>
<accession>A0AAI8VTV5</accession>
<name>A0AAI8VTV5_9PEZI</name>
<evidence type="ECO:0000256" key="1">
    <source>
        <dbReference type="SAM" id="MobiDB-lite"/>
    </source>
</evidence>
<comment type="caution">
    <text evidence="3">The sequence shown here is derived from an EMBL/GenBank/DDBJ whole genome shotgun (WGS) entry which is preliminary data.</text>
</comment>
<dbReference type="PANTHER" id="PTHR11200">
    <property type="entry name" value="INOSITOL 5-PHOSPHATASE"/>
    <property type="match status" value="1"/>
</dbReference>
<dbReference type="InterPro" id="IPR000300">
    <property type="entry name" value="IPPc"/>
</dbReference>
<feature type="compositionally biased region" description="Basic and acidic residues" evidence="1">
    <location>
        <begin position="358"/>
        <end position="397"/>
    </location>
</feature>
<dbReference type="InterPro" id="IPR036691">
    <property type="entry name" value="Endo/exonu/phosph_ase_sf"/>
</dbReference>
<dbReference type="GO" id="GO:0004439">
    <property type="term" value="F:phosphatidylinositol-4,5-bisphosphate 5-phosphatase activity"/>
    <property type="evidence" value="ECO:0007669"/>
    <property type="project" value="TreeGrafter"/>
</dbReference>
<feature type="region of interest" description="Disordered" evidence="1">
    <location>
        <begin position="513"/>
        <end position="535"/>
    </location>
</feature>
<keyword evidence="4" id="KW-1185">Reference proteome</keyword>
<dbReference type="Gene3D" id="3.60.10.10">
    <property type="entry name" value="Endonuclease/exonuclease/phosphatase"/>
    <property type="match status" value="1"/>
</dbReference>
<dbReference type="EMBL" id="CAUWAG010000014">
    <property type="protein sequence ID" value="CAJ2510362.1"/>
    <property type="molecule type" value="Genomic_DNA"/>
</dbReference>
<dbReference type="CDD" id="cd04380">
    <property type="entry name" value="RhoGAP_OCRL1"/>
    <property type="match status" value="1"/>
</dbReference>
<protein>
    <submittedName>
        <fullName evidence="3">Uu.00g050650.m01.CDS01</fullName>
    </submittedName>
</protein>
<organism evidence="3 4">
    <name type="scientific">Anthostomella pinea</name>
    <dbReference type="NCBI Taxonomy" id="933095"/>
    <lineage>
        <taxon>Eukaryota</taxon>
        <taxon>Fungi</taxon>
        <taxon>Dikarya</taxon>
        <taxon>Ascomycota</taxon>
        <taxon>Pezizomycotina</taxon>
        <taxon>Sordariomycetes</taxon>
        <taxon>Xylariomycetidae</taxon>
        <taxon>Xylariales</taxon>
        <taxon>Xylariaceae</taxon>
        <taxon>Anthostomella</taxon>
    </lineage>
</organism>
<dbReference type="SMART" id="SM00128">
    <property type="entry name" value="IPPc"/>
    <property type="match status" value="1"/>
</dbReference>
<sequence>MPSTERDPSVASASDHEDPPSTTHYSLSRAVNARKSEYVRPHSIRIKVGSWNVAGCPGTDKDLASWFVDGEGVEPGFDANVARLNLSENNAVDEEHSHQKGASRTEHGSSKGGQDDQPSADGKSKPDDSEDETTVRLVGGDKIGLYVLGLQEIVSLNMVHQSFYSDPSSIAKWQDALEAALPKDYTLISSQQLIGLLLLVYASPEVAATVSNESTVAVGTGLLGYMGNKGAITSRILLGETTRLVFSNCHLASGHDQASLDRRCWDYSKIISQTKFAPVSHFGVSEEEGEKIGEEDFTFCFGDLNFRLDGLPGDDIRRLLMLHTRGEYDVSKKDTQERLGDDGVIILRNNEDSDDDSDSSKTPKMVSREASFDRDNNDDISKLTDPDDFAPDPHDDPASLQATLDSLLPHDQLQRMMKERKAFHEGWREGSITFLPTYKYDIGTVGLFDSSEKKRAPSWCDRILYRTRKDLEDHEKKFKDEIESKKKDEDMKSRGIDQAADDESVLFDYDPAADSSTDQLAAGDSTYDYDEYDEGEDDAEQVTTKEGFTDQIKLDLYTSHQRIMSSDHKPLVAMFTLNYDAIVPELKAKVHAECARELDRAENEGRPGITIVVDGRDSTGAHKNTTDGSAGIDFGEIGFLRKKARSLTIANTSRVSASFSFIEKPNTEGDEVRKIEWLEFSFVRSVGEGHDDDEKLGQLGKDKEVTLEPGETINAVIQVQVHDLAHVRMLNEDSSPLEDVLVLRVAEGRDHFVPVRATWQPSCFGRSLEELIRIPRGGIRELTKERQKGGSVPHSLDVHHSSPTELFKLTEAVETLTERVIADENMLEECKVPREKPGWPFDEHSWQTSEDEDRPDLRAAIIEALEEDKSVVETLKADVPSIKRLEVVSEVLLLFLRSMTDGIITAPLWAKIEQALPNVASPKAPTEIEEAKTAILDILSASPYYNISFVFLTSTLARVANELMPLKKEEIEALRTRKPGTSGKRSLSLRRNNGSTIDEGNIQRRLAWERRVAEVFGVAICRTSVPSSAKEKKATEDKMRGVVEVFLRWDGA</sequence>
<reference evidence="3" key="1">
    <citation type="submission" date="2023-10" db="EMBL/GenBank/DDBJ databases">
        <authorList>
            <person name="Hackl T."/>
        </authorList>
    </citation>
    <scope>NUCLEOTIDE SEQUENCE</scope>
</reference>
<dbReference type="Gene3D" id="2.60.40.10">
    <property type="entry name" value="Immunoglobulins"/>
    <property type="match status" value="1"/>
</dbReference>
<dbReference type="InterPro" id="IPR048869">
    <property type="entry name" value="OCRL-1_2_ASH"/>
</dbReference>
<dbReference type="Pfam" id="PF22669">
    <property type="entry name" value="Exo_endo_phos2"/>
    <property type="match status" value="2"/>
</dbReference>
<feature type="region of interest" description="Disordered" evidence="1">
    <location>
        <begin position="1"/>
        <end position="38"/>
    </location>
</feature>
<dbReference type="Pfam" id="PF21310">
    <property type="entry name" value="OCRL-like_ASH"/>
    <property type="match status" value="1"/>
</dbReference>
<evidence type="ECO:0000259" key="2">
    <source>
        <dbReference type="SMART" id="SM00128"/>
    </source>
</evidence>
<dbReference type="SUPFAM" id="SSF56219">
    <property type="entry name" value="DNase I-like"/>
    <property type="match status" value="1"/>
</dbReference>
<feature type="domain" description="Inositol polyphosphate-related phosphatase" evidence="2">
    <location>
        <begin position="42"/>
        <end position="490"/>
    </location>
</feature>
<feature type="compositionally biased region" description="Basic and acidic residues" evidence="1">
    <location>
        <begin position="1"/>
        <end position="19"/>
    </location>
</feature>
<dbReference type="AlphaFoldDB" id="A0AAI8VTV5"/>
<dbReference type="InterPro" id="IPR046985">
    <property type="entry name" value="IP5"/>
</dbReference>
<feature type="region of interest" description="Disordered" evidence="1">
    <location>
        <begin position="341"/>
        <end position="400"/>
    </location>
</feature>
<proteinExistence type="predicted"/>
<evidence type="ECO:0000313" key="3">
    <source>
        <dbReference type="EMBL" id="CAJ2510362.1"/>
    </source>
</evidence>
<dbReference type="PANTHER" id="PTHR11200:SF300">
    <property type="entry name" value="TYPE II INOSITOL 1,4,5-TRISPHOSPHATE 5-PHOSPHATASE"/>
    <property type="match status" value="1"/>
</dbReference>
<feature type="compositionally biased region" description="Basic and acidic residues" evidence="1">
    <location>
        <begin position="93"/>
        <end position="109"/>
    </location>
</feature>
<dbReference type="InterPro" id="IPR013783">
    <property type="entry name" value="Ig-like_fold"/>
</dbReference>
<gene>
    <name evidence="3" type="ORF">KHLLAP_LOCUS10830</name>
</gene>
<dbReference type="Proteomes" id="UP001295740">
    <property type="component" value="Unassembled WGS sequence"/>
</dbReference>